<comment type="similarity">
    <text evidence="2">Belongs to the outer membrane factor (OMF) (TC 1.B.17) family.</text>
</comment>
<dbReference type="GO" id="GO:0009279">
    <property type="term" value="C:cell outer membrane"/>
    <property type="evidence" value="ECO:0007669"/>
    <property type="project" value="UniProtKB-SubCell"/>
</dbReference>
<dbReference type="NCBIfam" id="TIGR01844">
    <property type="entry name" value="type_I_sec_TolC"/>
    <property type="match status" value="1"/>
</dbReference>
<dbReference type="Proteomes" id="UP000014461">
    <property type="component" value="Unassembled WGS sequence"/>
</dbReference>
<reference evidence="9" key="1">
    <citation type="journal article" date="2013" name="Genome Announc.">
        <title>Draft Genome Sequence of Agarivorans albus Strain MKT 106T, an Agarolytic Marine Bacterium.</title>
        <authorList>
            <person name="Yasuike M."/>
            <person name="Nakamura Y."/>
            <person name="Kai W."/>
            <person name="Fujiwara A."/>
            <person name="Fukui Y."/>
            <person name="Satomi M."/>
            <person name="Sano M."/>
        </authorList>
    </citation>
    <scope>NUCLEOTIDE SEQUENCE [LARGE SCALE GENOMIC DNA]</scope>
</reference>
<feature type="signal peptide" evidence="8">
    <location>
        <begin position="1"/>
        <end position="19"/>
    </location>
</feature>
<dbReference type="RefSeq" id="WP_016403302.1">
    <property type="nucleotide sequence ID" value="NZ_BARX01000029.1"/>
</dbReference>
<dbReference type="Gene3D" id="1.20.1600.10">
    <property type="entry name" value="Outer membrane efflux proteins (OEP)"/>
    <property type="match status" value="1"/>
</dbReference>
<keyword evidence="7" id="KW-0998">Cell outer membrane</keyword>
<evidence type="ECO:0000313" key="10">
    <source>
        <dbReference type="Proteomes" id="UP000014461"/>
    </source>
</evidence>
<dbReference type="Pfam" id="PF02321">
    <property type="entry name" value="OEP"/>
    <property type="match status" value="2"/>
</dbReference>
<dbReference type="InterPro" id="IPR051906">
    <property type="entry name" value="TolC-like"/>
</dbReference>
<evidence type="ECO:0000256" key="3">
    <source>
        <dbReference type="ARBA" id="ARBA00022448"/>
    </source>
</evidence>
<evidence type="ECO:0000256" key="7">
    <source>
        <dbReference type="ARBA" id="ARBA00023237"/>
    </source>
</evidence>
<evidence type="ECO:0000256" key="6">
    <source>
        <dbReference type="ARBA" id="ARBA00023136"/>
    </source>
</evidence>
<proteinExistence type="inferred from homology"/>
<sequence>MRSSVITAVACLFSANAAALSLEQSVAYAIDYSPDIAGQYARFQSVLRDVDGAQADYLPQLNVYAAAGYEDTYYNSGVQIPSDERNMNRTEVGIKASQLLFDGLKTNANISRLSFEAESERLLLLSDAENVALDVIRVYLNTLKAQTVLELSERNVVEHEEIYDDILERTQKGLSSNSDLAQISARVATSKSSMIAATNNLYDLRTQYTRLVGKTPDNLVKPQFDYQLIPPNKEIAIQQGIDAHPEIQSAMADIEAAHQETRREKGNYYPEFNIEAVANRNENVGGLRGPDRDARIMLTMSYDIFSGGRTIANTEAAAWRSEQARNTRIRAQREVVEGTTLAWHAYELLAQQKQLLQVNVDAAKAAELGYIEQFNVGRRSLLDVLDAKVEVFLARKNYIETDYEHTLAAYRILNAMGRLTYALRVEYPEQWQTGANNK</sequence>
<evidence type="ECO:0000256" key="2">
    <source>
        <dbReference type="ARBA" id="ARBA00007613"/>
    </source>
</evidence>
<organism evidence="9 10">
    <name type="scientific">Agarivorans albus MKT 106</name>
    <dbReference type="NCBI Taxonomy" id="1331007"/>
    <lineage>
        <taxon>Bacteria</taxon>
        <taxon>Pseudomonadati</taxon>
        <taxon>Pseudomonadota</taxon>
        <taxon>Gammaproteobacteria</taxon>
        <taxon>Alteromonadales</taxon>
        <taxon>Alteromonadaceae</taxon>
        <taxon>Agarivorans</taxon>
    </lineage>
</organism>
<accession>R9PQF2</accession>
<evidence type="ECO:0000256" key="5">
    <source>
        <dbReference type="ARBA" id="ARBA00022692"/>
    </source>
</evidence>
<evidence type="ECO:0000256" key="4">
    <source>
        <dbReference type="ARBA" id="ARBA00022452"/>
    </source>
</evidence>
<dbReference type="GO" id="GO:1990281">
    <property type="term" value="C:efflux pump complex"/>
    <property type="evidence" value="ECO:0007669"/>
    <property type="project" value="TreeGrafter"/>
</dbReference>
<dbReference type="STRING" id="1331007.AALB_3615"/>
<evidence type="ECO:0000256" key="1">
    <source>
        <dbReference type="ARBA" id="ARBA00004442"/>
    </source>
</evidence>
<keyword evidence="3" id="KW-0813">Transport</keyword>
<comment type="subcellular location">
    <subcellularLocation>
        <location evidence="1">Cell outer membrane</location>
    </subcellularLocation>
</comment>
<keyword evidence="4" id="KW-1134">Transmembrane beta strand</keyword>
<evidence type="ECO:0000313" key="9">
    <source>
        <dbReference type="EMBL" id="GAD03535.1"/>
    </source>
</evidence>
<comment type="caution">
    <text evidence="9">The sequence shown here is derived from an EMBL/GenBank/DDBJ whole genome shotgun (WGS) entry which is preliminary data.</text>
</comment>
<protein>
    <submittedName>
        <fullName evidence="9">Agglutination protein</fullName>
    </submittedName>
</protein>
<keyword evidence="8" id="KW-0732">Signal</keyword>
<dbReference type="GO" id="GO:0015562">
    <property type="term" value="F:efflux transmembrane transporter activity"/>
    <property type="evidence" value="ECO:0007669"/>
    <property type="project" value="InterPro"/>
</dbReference>
<evidence type="ECO:0000256" key="8">
    <source>
        <dbReference type="SAM" id="SignalP"/>
    </source>
</evidence>
<dbReference type="PANTHER" id="PTHR30026">
    <property type="entry name" value="OUTER MEMBRANE PROTEIN TOLC"/>
    <property type="match status" value="1"/>
</dbReference>
<dbReference type="GO" id="GO:0015288">
    <property type="term" value="F:porin activity"/>
    <property type="evidence" value="ECO:0007669"/>
    <property type="project" value="TreeGrafter"/>
</dbReference>
<gene>
    <name evidence="9" type="ORF">AALB_3615</name>
</gene>
<dbReference type="EMBL" id="BARX01000029">
    <property type="protein sequence ID" value="GAD03535.1"/>
    <property type="molecule type" value="Genomic_DNA"/>
</dbReference>
<keyword evidence="6" id="KW-0472">Membrane</keyword>
<dbReference type="SUPFAM" id="SSF56954">
    <property type="entry name" value="Outer membrane efflux proteins (OEP)"/>
    <property type="match status" value="1"/>
</dbReference>
<dbReference type="AlphaFoldDB" id="R9PQF2"/>
<name>R9PQF2_AGAAL</name>
<keyword evidence="10" id="KW-1185">Reference proteome</keyword>
<keyword evidence="5" id="KW-0812">Transmembrane</keyword>
<dbReference type="OrthoDB" id="9814637at2"/>
<dbReference type="PANTHER" id="PTHR30026:SF22">
    <property type="entry name" value="OUTER MEMBRANE EFFLUX PROTEIN"/>
    <property type="match status" value="1"/>
</dbReference>
<feature type="chain" id="PRO_5004488255" evidence="8">
    <location>
        <begin position="20"/>
        <end position="438"/>
    </location>
</feature>
<dbReference type="InterPro" id="IPR003423">
    <property type="entry name" value="OMP_efflux"/>
</dbReference>
<dbReference type="InterPro" id="IPR010130">
    <property type="entry name" value="T1SS_OMP_TolC"/>
</dbReference>